<keyword evidence="10" id="KW-1185">Reference proteome</keyword>
<dbReference type="GO" id="GO:0006900">
    <property type="term" value="P:vesicle budding from membrane"/>
    <property type="evidence" value="ECO:0007669"/>
    <property type="project" value="TreeGrafter"/>
</dbReference>
<evidence type="ECO:0000256" key="2">
    <source>
        <dbReference type="ARBA" id="ARBA00006190"/>
    </source>
</evidence>
<dbReference type="OrthoDB" id="441172at2759"/>
<dbReference type="PANTHER" id="PTHR22761:SF5">
    <property type="entry name" value="CHARGED MULTIVESICULAR BODY PROTEIN 6"/>
    <property type="match status" value="1"/>
</dbReference>
<dbReference type="Proteomes" id="UP000192578">
    <property type="component" value="Unassembled WGS sequence"/>
</dbReference>
<feature type="region of interest" description="Disordered" evidence="8">
    <location>
        <begin position="167"/>
        <end position="206"/>
    </location>
</feature>
<dbReference type="EMBL" id="MTYJ01000037">
    <property type="protein sequence ID" value="OQV19577.1"/>
    <property type="molecule type" value="Genomic_DNA"/>
</dbReference>
<feature type="coiled-coil region" evidence="7">
    <location>
        <begin position="24"/>
        <end position="95"/>
    </location>
</feature>
<gene>
    <name evidence="9" type="ORF">BV898_06351</name>
</gene>
<accession>A0A1W0WWL5</accession>
<keyword evidence="6" id="KW-0472">Membrane</keyword>
<dbReference type="GO" id="GO:0032511">
    <property type="term" value="P:late endosome to vacuole transport via multivesicular body sorting pathway"/>
    <property type="evidence" value="ECO:0007669"/>
    <property type="project" value="TreeGrafter"/>
</dbReference>
<evidence type="ECO:0000256" key="6">
    <source>
        <dbReference type="ARBA" id="ARBA00023136"/>
    </source>
</evidence>
<evidence type="ECO:0000256" key="4">
    <source>
        <dbReference type="ARBA" id="ARBA00022753"/>
    </source>
</evidence>
<comment type="subcellular location">
    <subcellularLocation>
        <location evidence="1">Endosome membrane</location>
    </subcellularLocation>
</comment>
<dbReference type="AlphaFoldDB" id="A0A1W0WWL5"/>
<proteinExistence type="inferred from homology"/>
<protein>
    <submittedName>
        <fullName evidence="9">Charged multivesicular body protein 6</fullName>
    </submittedName>
</protein>
<dbReference type="Pfam" id="PF03357">
    <property type="entry name" value="Snf7"/>
    <property type="match status" value="1"/>
</dbReference>
<dbReference type="InterPro" id="IPR005024">
    <property type="entry name" value="Snf7_fam"/>
</dbReference>
<name>A0A1W0WWL5_HYPEX</name>
<evidence type="ECO:0000256" key="5">
    <source>
        <dbReference type="ARBA" id="ARBA00022927"/>
    </source>
</evidence>
<evidence type="ECO:0000313" key="10">
    <source>
        <dbReference type="Proteomes" id="UP000192578"/>
    </source>
</evidence>
<reference evidence="10" key="1">
    <citation type="submission" date="2017-01" db="EMBL/GenBank/DDBJ databases">
        <title>Comparative genomics of anhydrobiosis in the tardigrade Hypsibius dujardini.</title>
        <authorList>
            <person name="Yoshida Y."/>
            <person name="Koutsovoulos G."/>
            <person name="Laetsch D."/>
            <person name="Stevens L."/>
            <person name="Kumar S."/>
            <person name="Horikawa D."/>
            <person name="Ishino K."/>
            <person name="Komine S."/>
            <person name="Tomita M."/>
            <person name="Blaxter M."/>
            <person name="Arakawa K."/>
        </authorList>
    </citation>
    <scope>NUCLEOTIDE SEQUENCE [LARGE SCALE GENOMIC DNA]</scope>
    <source>
        <strain evidence="10">Z151</strain>
    </source>
</reference>
<dbReference type="GO" id="GO:0015031">
    <property type="term" value="P:protein transport"/>
    <property type="evidence" value="ECO:0007669"/>
    <property type="project" value="UniProtKB-KW"/>
</dbReference>
<keyword evidence="5" id="KW-0653">Protein transport</keyword>
<evidence type="ECO:0000256" key="7">
    <source>
        <dbReference type="SAM" id="Coils"/>
    </source>
</evidence>
<keyword evidence="7" id="KW-0175">Coiled coil</keyword>
<keyword evidence="3" id="KW-0813">Transport</keyword>
<evidence type="ECO:0000256" key="1">
    <source>
        <dbReference type="ARBA" id="ARBA00004608"/>
    </source>
</evidence>
<feature type="compositionally biased region" description="Basic and acidic residues" evidence="8">
    <location>
        <begin position="184"/>
        <end position="206"/>
    </location>
</feature>
<dbReference type="GO" id="GO:0000815">
    <property type="term" value="C:ESCRT III complex"/>
    <property type="evidence" value="ECO:0007669"/>
    <property type="project" value="TreeGrafter"/>
</dbReference>
<comment type="caution">
    <text evidence="9">The sequence shown here is derived from an EMBL/GenBank/DDBJ whole genome shotgun (WGS) entry which is preliminary data.</text>
</comment>
<keyword evidence="4" id="KW-0967">Endosome</keyword>
<evidence type="ECO:0000256" key="3">
    <source>
        <dbReference type="ARBA" id="ARBA00022448"/>
    </source>
</evidence>
<dbReference type="GO" id="GO:0005771">
    <property type="term" value="C:multivesicular body"/>
    <property type="evidence" value="ECO:0007669"/>
    <property type="project" value="TreeGrafter"/>
</dbReference>
<comment type="similarity">
    <text evidence="2">Belongs to the SNF7 family.</text>
</comment>
<organism evidence="9 10">
    <name type="scientific">Hypsibius exemplaris</name>
    <name type="common">Freshwater tardigrade</name>
    <dbReference type="NCBI Taxonomy" id="2072580"/>
    <lineage>
        <taxon>Eukaryota</taxon>
        <taxon>Metazoa</taxon>
        <taxon>Ecdysozoa</taxon>
        <taxon>Tardigrada</taxon>
        <taxon>Eutardigrada</taxon>
        <taxon>Parachela</taxon>
        <taxon>Hypsibioidea</taxon>
        <taxon>Hypsibiidae</taxon>
        <taxon>Hypsibius</taxon>
    </lineage>
</organism>
<evidence type="ECO:0000313" key="9">
    <source>
        <dbReference type="EMBL" id="OQV19577.1"/>
    </source>
</evidence>
<dbReference type="PANTHER" id="PTHR22761">
    <property type="entry name" value="CHARGED MULTIVESICULAR BODY PROTEIN"/>
    <property type="match status" value="1"/>
</dbReference>
<sequence length="206" mass="24164">MGNLFGTSKNVSRVTEHDRAVLQLKVQRDKVRQYQRRIEVTMEKERQLAKRLIQEGKKDKAKLMLRKKRFEEQQLTKAEVQLEQLDSLLMNLEFTQIEQQVIQGLKIGNECLRKLHETFKLEDIEKILDESREGIEYQRDIDSLLSGSITTEDDDVVEEEFAQMFADQFPEVPKEDLEEIGDTAPRKDTGKQKATERRERQAQLAD</sequence>
<dbReference type="Gene3D" id="6.10.140.1230">
    <property type="match status" value="1"/>
</dbReference>
<evidence type="ECO:0000256" key="8">
    <source>
        <dbReference type="SAM" id="MobiDB-lite"/>
    </source>
</evidence>